<evidence type="ECO:0000313" key="10">
    <source>
        <dbReference type="EMBL" id="EGF91586.1"/>
    </source>
</evidence>
<dbReference type="PANTHER" id="PTHR40980">
    <property type="entry name" value="PLUG DOMAIN-CONTAINING PROTEIN"/>
    <property type="match status" value="1"/>
</dbReference>
<keyword evidence="11" id="KW-1185">Reference proteome</keyword>
<evidence type="ECO:0000259" key="9">
    <source>
        <dbReference type="SMART" id="SM00965"/>
    </source>
</evidence>
<feature type="signal peptide" evidence="8">
    <location>
        <begin position="1"/>
        <end position="27"/>
    </location>
</feature>
<dbReference type="Pfam" id="PF07715">
    <property type="entry name" value="Plug"/>
    <property type="match status" value="1"/>
</dbReference>
<dbReference type="RefSeq" id="WP_006273788.1">
    <property type="nucleotide sequence ID" value="NZ_GL883078.1"/>
</dbReference>
<accession>F4QMZ5</accession>
<dbReference type="GO" id="GO:0009279">
    <property type="term" value="C:cell outer membrane"/>
    <property type="evidence" value="ECO:0007669"/>
    <property type="project" value="UniProtKB-SubCell"/>
</dbReference>
<keyword evidence="2" id="KW-0813">Transport</keyword>
<dbReference type="HOGENOM" id="CLU_006935_2_0_5"/>
<dbReference type="EMBL" id="GL883078">
    <property type="protein sequence ID" value="EGF91586.1"/>
    <property type="molecule type" value="Genomic_DNA"/>
</dbReference>
<keyword evidence="5 7" id="KW-0472">Membrane</keyword>
<dbReference type="InterPro" id="IPR037066">
    <property type="entry name" value="Plug_dom_sf"/>
</dbReference>
<reference evidence="11" key="1">
    <citation type="submission" date="2011-03" db="EMBL/GenBank/DDBJ databases">
        <title>Draft genome sequence of Brevundimonas diminuta.</title>
        <authorList>
            <person name="Brown P.J.B."/>
            <person name="Buechlein A."/>
            <person name="Hemmerich C."/>
            <person name="Brun Y.V."/>
        </authorList>
    </citation>
    <scope>NUCLEOTIDE SEQUENCE [LARGE SCALE GENOMIC DNA]</scope>
    <source>
        <strain evidence="11">C19</strain>
    </source>
</reference>
<dbReference type="AlphaFoldDB" id="F4QMZ5"/>
<evidence type="ECO:0000256" key="6">
    <source>
        <dbReference type="ARBA" id="ARBA00023237"/>
    </source>
</evidence>
<dbReference type="InterPro" id="IPR036942">
    <property type="entry name" value="Beta-barrel_TonB_sf"/>
</dbReference>
<evidence type="ECO:0000313" key="11">
    <source>
        <dbReference type="Proteomes" id="UP000006512"/>
    </source>
</evidence>
<dbReference type="InterPro" id="IPR000531">
    <property type="entry name" value="Beta-barrel_TonB"/>
</dbReference>
<dbReference type="InterPro" id="IPR010104">
    <property type="entry name" value="TonB_rcpt_bac"/>
</dbReference>
<dbReference type="STRING" id="715226.ABI_30030"/>
<proteinExistence type="inferred from homology"/>
<comment type="subcellular location">
    <subcellularLocation>
        <location evidence="1 7">Cell outer membrane</location>
    </subcellularLocation>
</comment>
<dbReference type="Pfam" id="PF00593">
    <property type="entry name" value="TonB_dep_Rec_b-barrel"/>
    <property type="match status" value="1"/>
</dbReference>
<gene>
    <name evidence="10" type="ORF">ABI_30030</name>
</gene>
<dbReference type="GO" id="GO:0006826">
    <property type="term" value="P:iron ion transport"/>
    <property type="evidence" value="ECO:0007669"/>
    <property type="project" value="UniProtKB-KW"/>
</dbReference>
<keyword evidence="6" id="KW-0998">Cell outer membrane</keyword>
<comment type="similarity">
    <text evidence="7">Belongs to the TonB-dependent receptor family.</text>
</comment>
<organism evidence="10 11">
    <name type="scientific">Asticcacaulis biprosthecium C19</name>
    <dbReference type="NCBI Taxonomy" id="715226"/>
    <lineage>
        <taxon>Bacteria</taxon>
        <taxon>Pseudomonadati</taxon>
        <taxon>Pseudomonadota</taxon>
        <taxon>Alphaproteobacteria</taxon>
        <taxon>Caulobacterales</taxon>
        <taxon>Caulobacteraceae</taxon>
        <taxon>Asticcacaulis</taxon>
    </lineage>
</organism>
<evidence type="ECO:0000256" key="3">
    <source>
        <dbReference type="ARBA" id="ARBA00022496"/>
    </source>
</evidence>
<feature type="chain" id="PRO_5003320975" evidence="8">
    <location>
        <begin position="28"/>
        <end position="978"/>
    </location>
</feature>
<dbReference type="SUPFAM" id="SSF56935">
    <property type="entry name" value="Porins"/>
    <property type="match status" value="1"/>
</dbReference>
<evidence type="ECO:0000256" key="1">
    <source>
        <dbReference type="ARBA" id="ARBA00004442"/>
    </source>
</evidence>
<dbReference type="PANTHER" id="PTHR40980:SF3">
    <property type="entry name" value="TONB-DEPENDENT RECEPTOR-LIKE BETA-BARREL DOMAIN-CONTAINING PROTEIN"/>
    <property type="match status" value="1"/>
</dbReference>
<evidence type="ECO:0000256" key="7">
    <source>
        <dbReference type="RuleBase" id="RU003357"/>
    </source>
</evidence>
<dbReference type="InterPro" id="IPR011662">
    <property type="entry name" value="Secretin/TonB_short_N"/>
</dbReference>
<keyword evidence="3" id="KW-0410">Iron transport</keyword>
<evidence type="ECO:0000256" key="8">
    <source>
        <dbReference type="SAM" id="SignalP"/>
    </source>
</evidence>
<dbReference type="NCBIfam" id="TIGR01782">
    <property type="entry name" value="TonB-Xanth-Caul"/>
    <property type="match status" value="1"/>
</dbReference>
<keyword evidence="10" id="KW-0675">Receptor</keyword>
<dbReference type="Gene3D" id="2.170.130.10">
    <property type="entry name" value="TonB-dependent receptor, plug domain"/>
    <property type="match status" value="1"/>
</dbReference>
<dbReference type="eggNOG" id="COG4771">
    <property type="taxonomic scope" value="Bacteria"/>
</dbReference>
<dbReference type="Gene3D" id="3.55.50.30">
    <property type="match status" value="1"/>
</dbReference>
<dbReference type="InterPro" id="IPR012910">
    <property type="entry name" value="Plug_dom"/>
</dbReference>
<keyword evidence="8" id="KW-0732">Signal</keyword>
<protein>
    <submittedName>
        <fullName evidence="10">TonB-dependent receptor family protein</fullName>
    </submittedName>
</protein>
<evidence type="ECO:0000256" key="2">
    <source>
        <dbReference type="ARBA" id="ARBA00022448"/>
    </source>
</evidence>
<evidence type="ECO:0000256" key="5">
    <source>
        <dbReference type="ARBA" id="ARBA00023136"/>
    </source>
</evidence>
<dbReference type="Gene3D" id="2.40.170.20">
    <property type="entry name" value="TonB-dependent receptor, beta-barrel domain"/>
    <property type="match status" value="1"/>
</dbReference>
<dbReference type="Pfam" id="PF07660">
    <property type="entry name" value="STN"/>
    <property type="match status" value="1"/>
</dbReference>
<dbReference type="eggNOG" id="COG1629">
    <property type="taxonomic scope" value="Bacteria"/>
</dbReference>
<keyword evidence="7" id="KW-0798">TonB box</keyword>
<keyword evidence="3" id="KW-0406">Ion transport</keyword>
<dbReference type="Proteomes" id="UP000006512">
    <property type="component" value="Unassembled WGS sequence"/>
</dbReference>
<dbReference type="OrthoDB" id="5476657at2"/>
<keyword evidence="4" id="KW-0408">Iron</keyword>
<evidence type="ECO:0000256" key="4">
    <source>
        <dbReference type="ARBA" id="ARBA00023004"/>
    </source>
</evidence>
<sequence>MSYLHTGLRSALMASAAVAVMAAPAYAQIGAQTGAQATKTFNIAAQDAVTAVPQFAQQSGLQVLASADDLRGVRTNPVKGALRVDTALTQLVAGTGLNVRTQDGNSAVIVRASMQSAPESAAPAAAEAAPAEPEDAVVVVGMRKSLRDALDIKRRETGVVEVIASKDIGVLPDVTIAESLARLPGVNTTRDRGNDSQAAIRGIGPRMVLGTVNGREVASSEPDRNVRWEIYPSEVVSGVSVYKSSEARLLAGGISGTVDIQTIRPLDYRGPEIVARAGVVYYDGGTAFPGYDGLGYRGSGSFVKKLSPEFAFVLGVTAQQQKNGYESFQGWGYNDDTIRPANNTGPIVTNGPDVPTPWGAASEAKFLTSDRYSLSTGFQWKPSDFFELTYDLLYSKFKISEHQNQQWYDGNWGNWAGGNAGGYTNPVIVDGDLVGATTAYSEITNVIAEYSEDKDLIVTGLNGKWTEGAWTATADVSYSKAERSNLWQAVEMRYYPATTTWRLDGDDPFVQVSTQPQDASQSIEWVMGAYSPGRLRDELGSASLDFRRHFDGGFWTSVQFGLRLADRTKSDSSGNDGQAGHLPGVTTLPSNLFTNYKFKNFDVPSLLDGDFDKLVTAAYGAGALDFDPKSVNFNSEVTEKVAEAYVQGYYETTFAGAPVNGNIGLRAVSVNSESAGESRSGGGWFQDIQGNWDFYPLVAVTAKGGRQYTKLLPSAAARFDLGDGAYLKLGAARVLSRPPLNELKANRSISPTAPFTGSSGNPYLKPFEATQFDASYEWYFNRDALFAVAGYYKQVDNYVGYNQRSETINGNSYTLISPVNKDDSGYIAGVELTYQTPFSFIPGFEKFGIYSNLALVESDIEEFVPSNNPLPMNGVAKTTATVDLWYSNGTIDARLGARYHSAYTAIYGWDSSALARVAPETTLDASASYILNSRISFRVQAANLLDTPLRAYYDNKENRLLRNDYYGRRFLFDVTVKY</sequence>
<name>F4QMZ5_9CAUL</name>
<feature type="domain" description="Secretin/TonB short N-terminal" evidence="9">
    <location>
        <begin position="61"/>
        <end position="112"/>
    </location>
</feature>
<dbReference type="SMART" id="SM00965">
    <property type="entry name" value="STN"/>
    <property type="match status" value="1"/>
</dbReference>